<keyword evidence="1" id="KW-1133">Transmembrane helix</keyword>
<dbReference type="RefSeq" id="WP_136154671.1">
    <property type="nucleotide sequence ID" value="NZ_VYKJ01000002.1"/>
</dbReference>
<keyword evidence="1" id="KW-0812">Transmembrane</keyword>
<proteinExistence type="predicted"/>
<dbReference type="OrthoDB" id="6463131at2"/>
<dbReference type="AlphaFoldDB" id="A0A5J5G3Q5"/>
<name>A0A5J5G3Q5_9GAMM</name>
<keyword evidence="1" id="KW-0472">Membrane</keyword>
<accession>A0A5J5G3Q5</accession>
<dbReference type="Proteomes" id="UP000335415">
    <property type="component" value="Unassembled WGS sequence"/>
</dbReference>
<keyword evidence="3" id="KW-1185">Reference proteome</keyword>
<evidence type="ECO:0000256" key="1">
    <source>
        <dbReference type="SAM" id="Phobius"/>
    </source>
</evidence>
<sequence>MMKLIRGLIIFIAVFILLILAIMWGMGKTIDARPEYKQSDFFSYHYFTDDEIQNAPRISADYSFKFRAQDGMVPLMSSIIFKNVKDDTPLKKYVESLGYKYMGKDETYGDHWKDMETNTTFWLWVSKNKNEVILTKETYY</sequence>
<reference evidence="2 3" key="1">
    <citation type="submission" date="2019-09" db="EMBL/GenBank/DDBJ databases">
        <authorList>
            <person name="Li Y."/>
        </authorList>
    </citation>
    <scope>NUCLEOTIDE SEQUENCE [LARGE SCALE GENOMIC DNA]</scope>
    <source>
        <strain evidence="2 3">L3-3HA</strain>
    </source>
</reference>
<protein>
    <submittedName>
        <fullName evidence="2">Uncharacterized protein</fullName>
    </submittedName>
</protein>
<evidence type="ECO:0000313" key="2">
    <source>
        <dbReference type="EMBL" id="KAA9001648.1"/>
    </source>
</evidence>
<feature type="transmembrane region" description="Helical" evidence="1">
    <location>
        <begin position="7"/>
        <end position="27"/>
    </location>
</feature>
<dbReference type="EMBL" id="VYKJ01000002">
    <property type="protein sequence ID" value="KAA9001648.1"/>
    <property type="molecule type" value="Genomic_DNA"/>
</dbReference>
<organism evidence="2 3">
    <name type="scientific">Affinibrenneria salicis</name>
    <dbReference type="NCBI Taxonomy" id="2590031"/>
    <lineage>
        <taxon>Bacteria</taxon>
        <taxon>Pseudomonadati</taxon>
        <taxon>Pseudomonadota</taxon>
        <taxon>Gammaproteobacteria</taxon>
        <taxon>Enterobacterales</taxon>
        <taxon>Pectobacteriaceae</taxon>
        <taxon>Affinibrenneria</taxon>
    </lineage>
</organism>
<comment type="caution">
    <text evidence="2">The sequence shown here is derived from an EMBL/GenBank/DDBJ whole genome shotgun (WGS) entry which is preliminary data.</text>
</comment>
<evidence type="ECO:0000313" key="3">
    <source>
        <dbReference type="Proteomes" id="UP000335415"/>
    </source>
</evidence>
<gene>
    <name evidence="2" type="ORF">FJU30_04975</name>
</gene>